<evidence type="ECO:0000313" key="4">
    <source>
        <dbReference type="Proteomes" id="UP000245166"/>
    </source>
</evidence>
<keyword evidence="2" id="KW-1133">Transmembrane helix</keyword>
<evidence type="ECO:0000256" key="2">
    <source>
        <dbReference type="SAM" id="Phobius"/>
    </source>
</evidence>
<protein>
    <recommendedName>
        <fullName evidence="5">Permease</fullName>
    </recommendedName>
</protein>
<feature type="transmembrane region" description="Helical" evidence="2">
    <location>
        <begin position="181"/>
        <end position="206"/>
    </location>
</feature>
<feature type="transmembrane region" description="Helical" evidence="2">
    <location>
        <begin position="67"/>
        <end position="87"/>
    </location>
</feature>
<feature type="region of interest" description="Disordered" evidence="1">
    <location>
        <begin position="1"/>
        <end position="46"/>
    </location>
</feature>
<reference evidence="3 4" key="1">
    <citation type="submission" date="2018-03" db="EMBL/GenBank/DDBJ databases">
        <title>Genome assembly of novel Miniimonas species PCH200.</title>
        <authorList>
            <person name="Thakur V."/>
            <person name="Kumar V."/>
            <person name="Singh D."/>
        </authorList>
    </citation>
    <scope>NUCLEOTIDE SEQUENCE [LARGE SCALE GENOMIC DNA]</scope>
    <source>
        <strain evidence="3 4">PCH200</strain>
    </source>
</reference>
<gene>
    <name evidence="3" type="ORF">C8046_10000</name>
</gene>
<comment type="caution">
    <text evidence="3">The sequence shown here is derived from an EMBL/GenBank/DDBJ whole genome shotgun (WGS) entry which is preliminary data.</text>
</comment>
<dbReference type="RefSeq" id="WP_109229316.1">
    <property type="nucleotide sequence ID" value="NZ_PYHR01000002.1"/>
</dbReference>
<dbReference type="EMBL" id="PYHR01000002">
    <property type="protein sequence ID" value="PWD50934.1"/>
    <property type="molecule type" value="Genomic_DNA"/>
</dbReference>
<accession>A0A2U1ZVD9</accession>
<keyword evidence="4" id="KW-1185">Reference proteome</keyword>
<feature type="transmembrane region" description="Helical" evidence="2">
    <location>
        <begin position="107"/>
        <end position="128"/>
    </location>
</feature>
<feature type="transmembrane region" description="Helical" evidence="2">
    <location>
        <begin position="140"/>
        <end position="161"/>
    </location>
</feature>
<keyword evidence="2" id="KW-0472">Membrane</keyword>
<feature type="compositionally biased region" description="Gly residues" evidence="1">
    <location>
        <begin position="12"/>
        <end position="25"/>
    </location>
</feature>
<dbReference type="AlphaFoldDB" id="A0A2U1ZVD9"/>
<organism evidence="3 4">
    <name type="scientific">Serinibacter arcticus</name>
    <dbReference type="NCBI Taxonomy" id="1655435"/>
    <lineage>
        <taxon>Bacteria</taxon>
        <taxon>Bacillati</taxon>
        <taxon>Actinomycetota</taxon>
        <taxon>Actinomycetes</taxon>
        <taxon>Micrococcales</taxon>
        <taxon>Beutenbergiaceae</taxon>
        <taxon>Serinibacter</taxon>
    </lineage>
</organism>
<evidence type="ECO:0000313" key="3">
    <source>
        <dbReference type="EMBL" id="PWD50934.1"/>
    </source>
</evidence>
<proteinExistence type="predicted"/>
<feature type="compositionally biased region" description="Low complexity" evidence="1">
    <location>
        <begin position="26"/>
        <end position="46"/>
    </location>
</feature>
<dbReference type="OrthoDB" id="4376806at2"/>
<dbReference type="Proteomes" id="UP000245166">
    <property type="component" value="Unassembled WGS sequence"/>
</dbReference>
<evidence type="ECO:0008006" key="5">
    <source>
        <dbReference type="Google" id="ProtNLM"/>
    </source>
</evidence>
<name>A0A2U1ZVD9_9MICO</name>
<keyword evidence="2" id="KW-0812">Transmembrane</keyword>
<sequence>MGTPPHDDDLGTAGGTSPGSVGGPGSSRSTGGPTTAPAGTAGTTGAFAPTRGDRAAAWFTHAGKVTVIALIAVAVLIAVYLAASAFLPRWWAQVIGRQVDGSMGQGTAWGLFYGFLFTLVPVLVVSLVRRRWAQTWKARVIIVVVALLIALPNWLTLWIVLGGSNAAHAGERILDVQAPGFRAATLMGAIAGLLIGLTLTFTAVWVRRRRQAFAQREAALTAREAALGEPPR</sequence>
<evidence type="ECO:0000256" key="1">
    <source>
        <dbReference type="SAM" id="MobiDB-lite"/>
    </source>
</evidence>